<dbReference type="RefSeq" id="WP_156898697.1">
    <property type="nucleotide sequence ID" value="NZ_LT670849.1"/>
</dbReference>
<evidence type="ECO:0000313" key="3">
    <source>
        <dbReference type="Proteomes" id="UP000184096"/>
    </source>
</evidence>
<dbReference type="AlphaFoldDB" id="A0A1M7UGU9"/>
<name>A0A1M7UGU9_9BRAD</name>
<protein>
    <recommendedName>
        <fullName evidence="4">PsiF repeat-containing protein</fullName>
    </recommendedName>
</protein>
<feature type="signal peptide" evidence="1">
    <location>
        <begin position="1"/>
        <end position="25"/>
    </location>
</feature>
<gene>
    <name evidence="2" type="ORF">SAMN05444170_5045</name>
</gene>
<evidence type="ECO:0000313" key="2">
    <source>
        <dbReference type="EMBL" id="SHN82218.1"/>
    </source>
</evidence>
<feature type="chain" id="PRO_5012184393" description="PsiF repeat-containing protein" evidence="1">
    <location>
        <begin position="26"/>
        <end position="74"/>
    </location>
</feature>
<organism evidence="2 3">
    <name type="scientific">Bradyrhizobium erythrophlei</name>
    <dbReference type="NCBI Taxonomy" id="1437360"/>
    <lineage>
        <taxon>Bacteria</taxon>
        <taxon>Pseudomonadati</taxon>
        <taxon>Pseudomonadota</taxon>
        <taxon>Alphaproteobacteria</taxon>
        <taxon>Hyphomicrobiales</taxon>
        <taxon>Nitrobacteraceae</taxon>
        <taxon>Bradyrhizobium</taxon>
    </lineage>
</organism>
<evidence type="ECO:0000256" key="1">
    <source>
        <dbReference type="SAM" id="SignalP"/>
    </source>
</evidence>
<accession>A0A1M7UGU9</accession>
<keyword evidence="1" id="KW-0732">Signal</keyword>
<evidence type="ECO:0008006" key="4">
    <source>
        <dbReference type="Google" id="ProtNLM"/>
    </source>
</evidence>
<dbReference type="EMBL" id="LT670849">
    <property type="protein sequence ID" value="SHN82218.1"/>
    <property type="molecule type" value="Genomic_DNA"/>
</dbReference>
<proteinExistence type="predicted"/>
<sequence length="74" mass="7879">MTKLIVAVVATAIVGTTIYAPISVAAATADNAALQKTTADCKAQVKSYAKYHETSWYAQRKMVKKCVADATAKQ</sequence>
<dbReference type="Proteomes" id="UP000184096">
    <property type="component" value="Chromosome I"/>
</dbReference>
<reference evidence="3" key="1">
    <citation type="submission" date="2016-11" db="EMBL/GenBank/DDBJ databases">
        <authorList>
            <person name="Varghese N."/>
            <person name="Submissions S."/>
        </authorList>
    </citation>
    <scope>NUCLEOTIDE SEQUENCE [LARGE SCALE GENOMIC DNA]</scope>
    <source>
        <strain evidence="3">GAS401</strain>
    </source>
</reference>
<keyword evidence="3" id="KW-1185">Reference proteome</keyword>